<feature type="compositionally biased region" description="Polar residues" evidence="1">
    <location>
        <begin position="84"/>
        <end position="94"/>
    </location>
</feature>
<dbReference type="Proteomes" id="UP000177622">
    <property type="component" value="Unassembled WGS sequence"/>
</dbReference>
<keyword evidence="2" id="KW-0732">Signal</keyword>
<feature type="chain" id="PRO_5009519278" evidence="2">
    <location>
        <begin position="21"/>
        <end position="310"/>
    </location>
</feature>
<keyword evidence="4" id="KW-1185">Reference proteome</keyword>
<gene>
    <name evidence="3" type="ORF">PENARI_c027G11068</name>
</gene>
<evidence type="ECO:0000256" key="1">
    <source>
        <dbReference type="SAM" id="MobiDB-lite"/>
    </source>
</evidence>
<evidence type="ECO:0000313" key="3">
    <source>
        <dbReference type="EMBL" id="OGE48603.1"/>
    </source>
</evidence>
<feature type="region of interest" description="Disordered" evidence="1">
    <location>
        <begin position="63"/>
        <end position="94"/>
    </location>
</feature>
<sequence>MRFISVSVAIVLSLVTFVAASPAAAPAPAEIVKSHPPVLMLTLDLHTYSPRFHWRPKRRRKYMGGHESVDTQSDVTGPRPRNSYLDQAPSSQRPGTGYRMGWIVSATDSGPWTRGVWMGKVSELGHNSSEWKRTLDQREFIASPSAQVYHENLKSRGIVDVSSHETFSRRFEYLDALLKSYVQLFCIYFPAPVTETQKAQILKIKPIRGPAVLKNLTNDPNASRENHVPAKMWATHTESVDGQEAQLMLWPHFWRNAELAEIRHLGKYTRSGNRIIGARTLQERFCDHLEEVGPISWREEFVDFKPINDV</sequence>
<proteinExistence type="predicted"/>
<dbReference type="EMBL" id="LXJU01000027">
    <property type="protein sequence ID" value="OGE48603.1"/>
    <property type="molecule type" value="Genomic_DNA"/>
</dbReference>
<dbReference type="AlphaFoldDB" id="A0A1F5L5V7"/>
<dbReference type="OrthoDB" id="3450712at2759"/>
<comment type="caution">
    <text evidence="3">The sequence shown here is derived from an EMBL/GenBank/DDBJ whole genome shotgun (WGS) entry which is preliminary data.</text>
</comment>
<dbReference type="STRING" id="1835702.A0A1F5L5V7"/>
<evidence type="ECO:0000256" key="2">
    <source>
        <dbReference type="SAM" id="SignalP"/>
    </source>
</evidence>
<dbReference type="GeneID" id="34580869"/>
<organism evidence="3 4">
    <name type="scientific">Penicillium arizonense</name>
    <dbReference type="NCBI Taxonomy" id="1835702"/>
    <lineage>
        <taxon>Eukaryota</taxon>
        <taxon>Fungi</taxon>
        <taxon>Dikarya</taxon>
        <taxon>Ascomycota</taxon>
        <taxon>Pezizomycotina</taxon>
        <taxon>Eurotiomycetes</taxon>
        <taxon>Eurotiomycetidae</taxon>
        <taxon>Eurotiales</taxon>
        <taxon>Aspergillaceae</taxon>
        <taxon>Penicillium</taxon>
    </lineage>
</organism>
<evidence type="ECO:0000313" key="4">
    <source>
        <dbReference type="Proteomes" id="UP000177622"/>
    </source>
</evidence>
<protein>
    <submittedName>
        <fullName evidence="3">Uncharacterized protein</fullName>
    </submittedName>
</protein>
<name>A0A1F5L5V7_PENAI</name>
<reference evidence="3 4" key="1">
    <citation type="journal article" date="2016" name="Sci. Rep.">
        <title>Penicillium arizonense, a new, genome sequenced fungal species, reveals a high chemical diversity in secreted metabolites.</title>
        <authorList>
            <person name="Grijseels S."/>
            <person name="Nielsen J.C."/>
            <person name="Randelovic M."/>
            <person name="Nielsen J."/>
            <person name="Nielsen K.F."/>
            <person name="Workman M."/>
            <person name="Frisvad J.C."/>
        </authorList>
    </citation>
    <scope>NUCLEOTIDE SEQUENCE [LARGE SCALE GENOMIC DNA]</scope>
    <source>
        <strain evidence="3 4">CBS 141311</strain>
    </source>
</reference>
<accession>A0A1F5L5V7</accession>
<feature type="signal peptide" evidence="2">
    <location>
        <begin position="1"/>
        <end position="20"/>
    </location>
</feature>
<dbReference type="RefSeq" id="XP_022484058.1">
    <property type="nucleotide sequence ID" value="XM_022636135.1"/>
</dbReference>